<proteinExistence type="predicted"/>
<dbReference type="Gene3D" id="1.10.3230.10">
    <property type="entry name" value="YqbG-like"/>
    <property type="match status" value="1"/>
</dbReference>
<accession>A0AB39HRA2</accession>
<name>A0AB39HRA2_9BACI</name>
<reference evidence="1" key="1">
    <citation type="submission" date="2024-07" db="EMBL/GenBank/DDBJ databases">
        <title>Halotolerant mesophilic bacterium Ornithinibacillus sp. 4-3, sp. nov., isolated from soil.</title>
        <authorList>
            <person name="Sidarenka A.V."/>
            <person name="Guliayeva D.E."/>
            <person name="Leanovich S.I."/>
            <person name="Hileuskaya K.S."/>
            <person name="Akhremchuk A.E."/>
            <person name="Sikolenko M.A."/>
            <person name="Valentovich L.N."/>
        </authorList>
    </citation>
    <scope>NUCLEOTIDE SEQUENCE</scope>
    <source>
        <strain evidence="1">4-3</strain>
    </source>
</reference>
<dbReference type="InterPro" id="IPR036558">
    <property type="entry name" value="YqbG-like_sf"/>
</dbReference>
<evidence type="ECO:0000313" key="1">
    <source>
        <dbReference type="EMBL" id="XDK33075.1"/>
    </source>
</evidence>
<dbReference type="InterPro" id="IPR013514">
    <property type="entry name" value="DUF3199_YqbG"/>
</dbReference>
<sequence length="124" mass="14238">MAITPKDLKDYTTFKSVKKRPDAQLEMDILEAKSYINSKIEIPLDDYDELPTELKLAWLKVAQFYALINGDESMAKGYKSERMGDYSYTLSDGSSMTMPDISSLIDKFLPDEERSGFFMRIRAL</sequence>
<dbReference type="RefSeq" id="WP_368653762.1">
    <property type="nucleotide sequence ID" value="NZ_CP162599.1"/>
</dbReference>
<dbReference type="AlphaFoldDB" id="A0AB39HRA2"/>
<dbReference type="Pfam" id="PF11436">
    <property type="entry name" value="DUF3199"/>
    <property type="match status" value="1"/>
</dbReference>
<gene>
    <name evidence="1" type="ORF">AB4Y30_01495</name>
</gene>
<protein>
    <submittedName>
        <fullName evidence="1">DUF3199 family protein</fullName>
    </submittedName>
</protein>
<dbReference type="SUPFAM" id="SSF116915">
    <property type="entry name" value="Hypothetical protein YqbG"/>
    <property type="match status" value="1"/>
</dbReference>
<organism evidence="1">
    <name type="scientific">Ornithinibacillus sp. 4-3</name>
    <dbReference type="NCBI Taxonomy" id="3231488"/>
    <lineage>
        <taxon>Bacteria</taxon>
        <taxon>Bacillati</taxon>
        <taxon>Bacillota</taxon>
        <taxon>Bacilli</taxon>
        <taxon>Bacillales</taxon>
        <taxon>Bacillaceae</taxon>
        <taxon>Ornithinibacillus</taxon>
    </lineage>
</organism>
<dbReference type="CDD" id="cd08053">
    <property type="entry name" value="Yqbg"/>
    <property type="match status" value="1"/>
</dbReference>
<dbReference type="EMBL" id="CP162599">
    <property type="protein sequence ID" value="XDK33075.1"/>
    <property type="molecule type" value="Genomic_DNA"/>
</dbReference>